<evidence type="ECO:0000313" key="2">
    <source>
        <dbReference type="RefSeq" id="XP_020083611.1"/>
    </source>
</evidence>
<gene>
    <name evidence="2" type="primary">LOC109706996</name>
</gene>
<reference evidence="2" key="2">
    <citation type="submission" date="2025-08" db="UniProtKB">
        <authorList>
            <consortium name="RefSeq"/>
        </authorList>
    </citation>
    <scope>IDENTIFICATION</scope>
    <source>
        <tissue evidence="2">Leaf</tissue>
    </source>
</reference>
<name>A0A6P5EJB8_ANACO</name>
<accession>A0A6P5EJB8</accession>
<reference evidence="1" key="1">
    <citation type="journal article" date="2015" name="Nat. Genet.">
        <title>The pineapple genome and the evolution of CAM photosynthesis.</title>
        <authorList>
            <person name="Ming R."/>
            <person name="VanBuren R."/>
            <person name="Wai C.M."/>
            <person name="Tang H."/>
            <person name="Schatz M.C."/>
            <person name="Bowers J.E."/>
            <person name="Lyons E."/>
            <person name="Wang M.L."/>
            <person name="Chen J."/>
            <person name="Biggers E."/>
            <person name="Zhang J."/>
            <person name="Huang L."/>
            <person name="Zhang L."/>
            <person name="Miao W."/>
            <person name="Zhang J."/>
            <person name="Ye Z."/>
            <person name="Miao C."/>
            <person name="Lin Z."/>
            <person name="Wang H."/>
            <person name="Zhou H."/>
            <person name="Yim W.C."/>
            <person name="Priest H.D."/>
            <person name="Zheng C."/>
            <person name="Woodhouse M."/>
            <person name="Edger P.P."/>
            <person name="Guyot R."/>
            <person name="Guo H.B."/>
            <person name="Guo H."/>
            <person name="Zheng G."/>
            <person name="Singh R."/>
            <person name="Sharma A."/>
            <person name="Min X."/>
            <person name="Zheng Y."/>
            <person name="Lee H."/>
            <person name="Gurtowski J."/>
            <person name="Sedlazeck F.J."/>
            <person name="Harkess A."/>
            <person name="McKain M.R."/>
            <person name="Liao Z."/>
            <person name="Fang J."/>
            <person name="Liu J."/>
            <person name="Zhang X."/>
            <person name="Zhang Q."/>
            <person name="Hu W."/>
            <person name="Qin Y."/>
            <person name="Wang K."/>
            <person name="Chen L.Y."/>
            <person name="Shirley N."/>
            <person name="Lin Y.R."/>
            <person name="Liu L.Y."/>
            <person name="Hernandez A.G."/>
            <person name="Wright C.L."/>
            <person name="Bulone V."/>
            <person name="Tuskan G.A."/>
            <person name="Heath K."/>
            <person name="Zee F."/>
            <person name="Moore P.H."/>
            <person name="Sunkar R."/>
            <person name="Leebens-Mack J.H."/>
            <person name="Mockler T."/>
            <person name="Bennetzen J.L."/>
            <person name="Freeling M."/>
            <person name="Sankoff D."/>
            <person name="Paterson A.H."/>
            <person name="Zhu X."/>
            <person name="Yang X."/>
            <person name="Smith J.A."/>
            <person name="Cushman J.C."/>
            <person name="Paull R.E."/>
            <person name="Yu Q."/>
        </authorList>
    </citation>
    <scope>NUCLEOTIDE SEQUENCE [LARGE SCALE GENOMIC DNA]</scope>
    <source>
        <strain evidence="1">cv. F153</strain>
    </source>
</reference>
<evidence type="ECO:0000313" key="1">
    <source>
        <dbReference type="Proteomes" id="UP000515123"/>
    </source>
</evidence>
<protein>
    <submittedName>
        <fullName evidence="2">Uncharacterized protein LOC109706996 isoform X1</fullName>
    </submittedName>
</protein>
<dbReference type="GeneID" id="109706996"/>
<dbReference type="AlphaFoldDB" id="A0A6P5EJB8"/>
<dbReference type="RefSeq" id="XP_020083611.1">
    <property type="nucleotide sequence ID" value="XM_020228022.1"/>
</dbReference>
<organism evidence="1 2">
    <name type="scientific">Ananas comosus</name>
    <name type="common">Pineapple</name>
    <name type="synonym">Ananas ananas</name>
    <dbReference type="NCBI Taxonomy" id="4615"/>
    <lineage>
        <taxon>Eukaryota</taxon>
        <taxon>Viridiplantae</taxon>
        <taxon>Streptophyta</taxon>
        <taxon>Embryophyta</taxon>
        <taxon>Tracheophyta</taxon>
        <taxon>Spermatophyta</taxon>
        <taxon>Magnoliopsida</taxon>
        <taxon>Liliopsida</taxon>
        <taxon>Poales</taxon>
        <taxon>Bromeliaceae</taxon>
        <taxon>Bromelioideae</taxon>
        <taxon>Ananas</taxon>
    </lineage>
</organism>
<dbReference type="Proteomes" id="UP000515123">
    <property type="component" value="Linkage group 3"/>
</dbReference>
<sequence length="150" mass="17235">MEDGRRGVFLVEGNVVWLEAGGDRADRLFSVEISDQASFPSAIAPKLKHFSKKILPYVCGDGDQFQHQEVRTCKADLNYGFFRWIHRVMNSVSFINLTVRSLYGLYMILLQEESFYCELFVYRMFQDSSPNQEISSLGSMNMMLISFSTS</sequence>
<proteinExistence type="predicted"/>
<keyword evidence="1" id="KW-1185">Reference proteome</keyword>